<dbReference type="AlphaFoldDB" id="W6Q970"/>
<proteinExistence type="predicted"/>
<sequence>MKRDPTFGLANEALMKAKAYHQILCKFQPLGAMV</sequence>
<protein>
    <submittedName>
        <fullName evidence="1">Genomic scaffold, ProqFM164S01</fullName>
    </submittedName>
</protein>
<organism evidence="1 2">
    <name type="scientific">Penicillium roqueforti (strain FM164)</name>
    <dbReference type="NCBI Taxonomy" id="1365484"/>
    <lineage>
        <taxon>Eukaryota</taxon>
        <taxon>Fungi</taxon>
        <taxon>Dikarya</taxon>
        <taxon>Ascomycota</taxon>
        <taxon>Pezizomycotina</taxon>
        <taxon>Eurotiomycetes</taxon>
        <taxon>Eurotiomycetidae</taxon>
        <taxon>Eurotiales</taxon>
        <taxon>Aspergillaceae</taxon>
        <taxon>Penicillium</taxon>
    </lineage>
</organism>
<evidence type="ECO:0000313" key="2">
    <source>
        <dbReference type="Proteomes" id="UP000030686"/>
    </source>
</evidence>
<reference evidence="1" key="1">
    <citation type="journal article" date="2014" name="Nat. Commun.">
        <title>Multiple recent horizontal transfers of a large genomic region in cheese making fungi.</title>
        <authorList>
            <person name="Cheeseman K."/>
            <person name="Ropars J."/>
            <person name="Renault P."/>
            <person name="Dupont J."/>
            <person name="Gouzy J."/>
            <person name="Branca A."/>
            <person name="Abraham A.L."/>
            <person name="Ceppi M."/>
            <person name="Conseiller E."/>
            <person name="Debuchy R."/>
            <person name="Malagnac F."/>
            <person name="Goarin A."/>
            <person name="Silar P."/>
            <person name="Lacoste S."/>
            <person name="Sallet E."/>
            <person name="Bensimon A."/>
            <person name="Giraud T."/>
            <person name="Brygoo Y."/>
        </authorList>
    </citation>
    <scope>NUCLEOTIDE SEQUENCE [LARGE SCALE GENOMIC DNA]</scope>
    <source>
        <strain evidence="1">FM164</strain>
    </source>
</reference>
<dbReference type="EMBL" id="HG792015">
    <property type="protein sequence ID" value="CDM26282.1"/>
    <property type="molecule type" value="Genomic_DNA"/>
</dbReference>
<keyword evidence="2" id="KW-1185">Reference proteome</keyword>
<evidence type="ECO:0000313" key="1">
    <source>
        <dbReference type="EMBL" id="CDM26282.1"/>
    </source>
</evidence>
<name>W6Q970_PENRF</name>
<accession>W6Q970</accession>
<gene>
    <name evidence="1" type="ORF">PROQFM164_S01g000091</name>
</gene>
<dbReference type="Proteomes" id="UP000030686">
    <property type="component" value="Unassembled WGS sequence"/>
</dbReference>